<dbReference type="NCBIfam" id="NF001208">
    <property type="entry name" value="PRK00174.1"/>
    <property type="match status" value="1"/>
</dbReference>
<evidence type="ECO:0000256" key="7">
    <source>
        <dbReference type="NCBIfam" id="TIGR02188"/>
    </source>
</evidence>
<dbReference type="Pfam" id="PF16177">
    <property type="entry name" value="ACAS_N"/>
    <property type="match status" value="1"/>
</dbReference>
<dbReference type="SUPFAM" id="SSF56801">
    <property type="entry name" value="Acetyl-CoA synthetase-like"/>
    <property type="match status" value="1"/>
</dbReference>
<evidence type="ECO:0000256" key="6">
    <source>
        <dbReference type="ARBA" id="ARBA00022990"/>
    </source>
</evidence>
<dbReference type="GO" id="GO:0005829">
    <property type="term" value="C:cytosol"/>
    <property type="evidence" value="ECO:0007669"/>
    <property type="project" value="TreeGrafter"/>
</dbReference>
<dbReference type="GO" id="GO:0019427">
    <property type="term" value="P:acetyl-CoA biosynthetic process from acetate"/>
    <property type="evidence" value="ECO:0007669"/>
    <property type="project" value="UniProtKB-UniRule"/>
</dbReference>
<dbReference type="InterPro" id="IPR011904">
    <property type="entry name" value="Ac_CoA_lig"/>
</dbReference>
<organism evidence="11 12">
    <name type="scientific">Dictyobacter kobayashii</name>
    <dbReference type="NCBI Taxonomy" id="2014872"/>
    <lineage>
        <taxon>Bacteria</taxon>
        <taxon>Bacillati</taxon>
        <taxon>Chloroflexota</taxon>
        <taxon>Ktedonobacteria</taxon>
        <taxon>Ktedonobacterales</taxon>
        <taxon>Dictyobacteraceae</taxon>
        <taxon>Dictyobacter</taxon>
    </lineage>
</organism>
<dbReference type="FunFam" id="3.40.50.12780:FF:000001">
    <property type="entry name" value="Acetyl-coenzyme A synthetase"/>
    <property type="match status" value="1"/>
</dbReference>
<dbReference type="AlphaFoldDB" id="A0A402ABU8"/>
<dbReference type="InterPro" id="IPR042099">
    <property type="entry name" value="ANL_N_sf"/>
</dbReference>
<dbReference type="PRINTS" id="PR00154">
    <property type="entry name" value="AMPBINDING"/>
</dbReference>
<keyword evidence="4" id="KW-0547">Nucleotide-binding</keyword>
<dbReference type="InterPro" id="IPR045851">
    <property type="entry name" value="AMP-bd_C_sf"/>
</dbReference>
<accession>A0A402ABU8</accession>
<dbReference type="GO" id="GO:0016208">
    <property type="term" value="F:AMP binding"/>
    <property type="evidence" value="ECO:0007669"/>
    <property type="project" value="InterPro"/>
</dbReference>
<protein>
    <recommendedName>
        <fullName evidence="2 7">Acetate--CoA ligase</fullName>
        <ecNumber evidence="2 7">6.2.1.1</ecNumber>
    </recommendedName>
</protein>
<comment type="caution">
    <text evidence="11">The sequence shown here is derived from an EMBL/GenBank/DDBJ whole genome shotgun (WGS) entry which is preliminary data.</text>
</comment>
<evidence type="ECO:0000256" key="1">
    <source>
        <dbReference type="ARBA" id="ARBA00006432"/>
    </source>
</evidence>
<keyword evidence="5" id="KW-0067">ATP-binding</keyword>
<feature type="domain" description="AMP-dependent synthetase/ligase" evidence="8">
    <location>
        <begin position="84"/>
        <end position="461"/>
    </location>
</feature>
<dbReference type="InterPro" id="IPR020845">
    <property type="entry name" value="AMP-binding_CS"/>
</dbReference>
<evidence type="ECO:0000256" key="5">
    <source>
        <dbReference type="ARBA" id="ARBA00022840"/>
    </source>
</evidence>
<dbReference type="PROSITE" id="PS00455">
    <property type="entry name" value="AMP_BINDING"/>
    <property type="match status" value="1"/>
</dbReference>
<feature type="domain" description="Acetyl-coenzyme A synthetase N-terminal" evidence="10">
    <location>
        <begin position="19"/>
        <end position="73"/>
    </location>
</feature>
<dbReference type="GO" id="GO:0003987">
    <property type="term" value="F:acetate-CoA ligase activity"/>
    <property type="evidence" value="ECO:0007669"/>
    <property type="project" value="UniProtKB-UniRule"/>
</dbReference>
<feature type="domain" description="AMP-binding enzyme C-terminal" evidence="9">
    <location>
        <begin position="521"/>
        <end position="599"/>
    </location>
</feature>
<keyword evidence="12" id="KW-1185">Reference proteome</keyword>
<evidence type="ECO:0000259" key="8">
    <source>
        <dbReference type="Pfam" id="PF00501"/>
    </source>
</evidence>
<dbReference type="EC" id="6.2.1.1" evidence="2 7"/>
<dbReference type="Pfam" id="PF00501">
    <property type="entry name" value="AMP-binding"/>
    <property type="match status" value="1"/>
</dbReference>
<evidence type="ECO:0000259" key="9">
    <source>
        <dbReference type="Pfam" id="PF13193"/>
    </source>
</evidence>
<evidence type="ECO:0000256" key="4">
    <source>
        <dbReference type="ARBA" id="ARBA00022741"/>
    </source>
</evidence>
<dbReference type="GO" id="GO:0005524">
    <property type="term" value="F:ATP binding"/>
    <property type="evidence" value="ECO:0007669"/>
    <property type="project" value="UniProtKB-KW"/>
</dbReference>
<dbReference type="PANTHER" id="PTHR24095">
    <property type="entry name" value="ACETYL-COENZYME A SYNTHETASE"/>
    <property type="match status" value="1"/>
</dbReference>
<evidence type="ECO:0000256" key="2">
    <source>
        <dbReference type="ARBA" id="ARBA00013275"/>
    </source>
</evidence>
<gene>
    <name evidence="11" type="ORF">KDK_03700</name>
</gene>
<evidence type="ECO:0000313" key="12">
    <source>
        <dbReference type="Proteomes" id="UP000287188"/>
    </source>
</evidence>
<sequence length="659" mass="74728">MVENANITAYMKSKGFDDYETFYKWSLEHRDEYWDDQAKELHWFEPWQKTFEWTTKPFFKWFVGGKTNIVYNCLDRHMDTPVRNKVAFHWEGDNGETRSMTYEQLYVETNRLAKGLQNLGLKKGDRVAIYMPAILEQIIAVLAVARLGAVHTVVFGGFAANALRDRIIDAQARLVITADGNHRGGKLIQLKNITDEAVAETPTIEKVVVFNREGLDVSMKEGRDIYWHDLLADIPADTVVPCEQMDSEDLLYILYTSGSTGKPKGVVHVHGGYAVGAYATTKFVFDIKDNDIFWCTADVGWVTGHSYIIYGPLMTGVTSVLFEGTPAYPNPDRWWSVAERFKVTILYTSPTGIRGLMRFGEEWPAKHDLSHLRLLGSVGEPINPEAWMWYRHNIGRDELPIMDTWWQTETGSIMISPTIIQPLKPGSATRPLPTIEADVVDKNSHSVGLGKGGFLIIRHPWPSQMRTIYNDPARYQTYWETLPDVYFAGDAATIDKQGFIRVQGRVDDVIKVSGHRLGSMEIESSLVSHPAVAEVAAIGKPDELKGEHVKVFVILKNGFEPSDELAKELKLHVRTTVGALAVPEELEFTPSLPKTRSGKIMRRVIRAVSWVSRSVIPVHWTPEHKTYPYHCVPDYKNRSRQNLVCSCFYSRGHIHLVTM</sequence>
<dbReference type="InterPro" id="IPR025110">
    <property type="entry name" value="AMP-bd_C"/>
</dbReference>
<evidence type="ECO:0000313" key="11">
    <source>
        <dbReference type="EMBL" id="GCE16570.1"/>
    </source>
</evidence>
<name>A0A402ABU8_9CHLR</name>
<evidence type="ECO:0000259" key="10">
    <source>
        <dbReference type="Pfam" id="PF16177"/>
    </source>
</evidence>
<dbReference type="Pfam" id="PF13193">
    <property type="entry name" value="AMP-binding_C"/>
    <property type="match status" value="1"/>
</dbReference>
<dbReference type="Proteomes" id="UP000287188">
    <property type="component" value="Unassembled WGS sequence"/>
</dbReference>
<dbReference type="InterPro" id="IPR032387">
    <property type="entry name" value="ACAS_N"/>
</dbReference>
<dbReference type="Gene3D" id="3.30.300.30">
    <property type="match status" value="1"/>
</dbReference>
<dbReference type="CDD" id="cd05966">
    <property type="entry name" value="ACS"/>
    <property type="match status" value="1"/>
</dbReference>
<evidence type="ECO:0000256" key="3">
    <source>
        <dbReference type="ARBA" id="ARBA00022598"/>
    </source>
</evidence>
<comment type="similarity">
    <text evidence="1">Belongs to the ATP-dependent AMP-binding enzyme family.</text>
</comment>
<dbReference type="InterPro" id="IPR000873">
    <property type="entry name" value="AMP-dep_synth/lig_dom"/>
</dbReference>
<dbReference type="NCBIfam" id="TIGR02188">
    <property type="entry name" value="Ac_CoA_lig_AcsA"/>
    <property type="match status" value="1"/>
</dbReference>
<keyword evidence="6" id="KW-0007">Acetylation</keyword>
<keyword evidence="3" id="KW-0436">Ligase</keyword>
<dbReference type="EMBL" id="BIFS01000001">
    <property type="protein sequence ID" value="GCE16570.1"/>
    <property type="molecule type" value="Genomic_DNA"/>
</dbReference>
<proteinExistence type="inferred from homology"/>
<dbReference type="InterPro" id="IPR020459">
    <property type="entry name" value="AMP-binding"/>
</dbReference>
<reference evidence="12" key="1">
    <citation type="submission" date="2018-12" db="EMBL/GenBank/DDBJ databases">
        <title>Tengunoibacter tsumagoiensis gen. nov., sp. nov., Dictyobacter kobayashii sp. nov., D. alpinus sp. nov., and D. joshuensis sp. nov. and description of Dictyobacteraceae fam. nov. within the order Ktedonobacterales isolated from Tengu-no-mugimeshi.</title>
        <authorList>
            <person name="Wang C.M."/>
            <person name="Zheng Y."/>
            <person name="Sakai Y."/>
            <person name="Toyoda A."/>
            <person name="Minakuchi Y."/>
            <person name="Abe K."/>
            <person name="Yokota A."/>
            <person name="Yabe S."/>
        </authorList>
    </citation>
    <scope>NUCLEOTIDE SEQUENCE [LARGE SCALE GENOMIC DNA]</scope>
    <source>
        <strain evidence="12">Uno11</strain>
    </source>
</reference>
<dbReference type="PANTHER" id="PTHR24095:SF14">
    <property type="entry name" value="ACETYL-COENZYME A SYNTHETASE 1"/>
    <property type="match status" value="1"/>
</dbReference>
<dbReference type="Gene3D" id="3.40.50.12780">
    <property type="entry name" value="N-terminal domain of ligase-like"/>
    <property type="match status" value="1"/>
</dbReference>